<accession>R7U7A9</accession>
<evidence type="ECO:0000313" key="4">
    <source>
        <dbReference type="Proteomes" id="UP000014760"/>
    </source>
</evidence>
<dbReference type="PANTHER" id="PTHR22437">
    <property type="entry name" value="WINGED HELIX DOMAIN-CONTAINING PROTEIN"/>
    <property type="match status" value="1"/>
</dbReference>
<dbReference type="Pfam" id="PF10264">
    <property type="entry name" value="WHD_Storkhead"/>
    <property type="match status" value="1"/>
</dbReference>
<dbReference type="InterPro" id="IPR019391">
    <property type="entry name" value="Storkhead-box_WHD"/>
</dbReference>
<dbReference type="GO" id="GO:0006357">
    <property type="term" value="P:regulation of transcription by RNA polymerase II"/>
    <property type="evidence" value="ECO:0007669"/>
    <property type="project" value="InterPro"/>
</dbReference>
<protein>
    <recommendedName>
        <fullName evidence="1">Winged helix Storkhead-box1 domain-containing protein</fullName>
    </recommendedName>
</protein>
<dbReference type="InterPro" id="IPR040126">
    <property type="entry name" value="STOX1/2"/>
</dbReference>
<reference evidence="4" key="1">
    <citation type="submission" date="2012-12" db="EMBL/GenBank/DDBJ databases">
        <authorList>
            <person name="Hellsten U."/>
            <person name="Grimwood J."/>
            <person name="Chapman J.A."/>
            <person name="Shapiro H."/>
            <person name="Aerts A."/>
            <person name="Otillar R.P."/>
            <person name="Terry A.Y."/>
            <person name="Boore J.L."/>
            <person name="Simakov O."/>
            <person name="Marletaz F."/>
            <person name="Cho S.-J."/>
            <person name="Edsinger-Gonzales E."/>
            <person name="Havlak P."/>
            <person name="Kuo D.-H."/>
            <person name="Larsson T."/>
            <person name="Lv J."/>
            <person name="Arendt D."/>
            <person name="Savage R."/>
            <person name="Osoegawa K."/>
            <person name="de Jong P."/>
            <person name="Lindberg D.R."/>
            <person name="Seaver E.C."/>
            <person name="Weisblat D.A."/>
            <person name="Putnam N.H."/>
            <person name="Grigoriev I.V."/>
            <person name="Rokhsar D.S."/>
        </authorList>
    </citation>
    <scope>NUCLEOTIDE SEQUENCE</scope>
    <source>
        <strain evidence="4">I ESC-2004</strain>
    </source>
</reference>
<dbReference type="EMBL" id="KB304239">
    <property type="protein sequence ID" value="ELU02255.1"/>
    <property type="molecule type" value="Genomic_DNA"/>
</dbReference>
<feature type="domain" description="Winged helix Storkhead-box1" evidence="1">
    <location>
        <begin position="79"/>
        <end position="160"/>
    </location>
</feature>
<evidence type="ECO:0000313" key="2">
    <source>
        <dbReference type="EMBL" id="ELU02255.1"/>
    </source>
</evidence>
<dbReference type="GO" id="GO:0005737">
    <property type="term" value="C:cytoplasm"/>
    <property type="evidence" value="ECO:0007669"/>
    <property type="project" value="TreeGrafter"/>
</dbReference>
<reference evidence="2 4" key="2">
    <citation type="journal article" date="2013" name="Nature">
        <title>Insights into bilaterian evolution from three spiralian genomes.</title>
        <authorList>
            <person name="Simakov O."/>
            <person name="Marletaz F."/>
            <person name="Cho S.J."/>
            <person name="Edsinger-Gonzales E."/>
            <person name="Havlak P."/>
            <person name="Hellsten U."/>
            <person name="Kuo D.H."/>
            <person name="Larsson T."/>
            <person name="Lv J."/>
            <person name="Arendt D."/>
            <person name="Savage R."/>
            <person name="Osoegawa K."/>
            <person name="de Jong P."/>
            <person name="Grimwood J."/>
            <person name="Chapman J.A."/>
            <person name="Shapiro H."/>
            <person name="Aerts A."/>
            <person name="Otillar R.P."/>
            <person name="Terry A.Y."/>
            <person name="Boore J.L."/>
            <person name="Grigoriev I.V."/>
            <person name="Lindberg D.R."/>
            <person name="Seaver E.C."/>
            <person name="Weisblat D.A."/>
            <person name="Putnam N.H."/>
            <person name="Rokhsar D.S."/>
        </authorList>
    </citation>
    <scope>NUCLEOTIDE SEQUENCE</scope>
    <source>
        <strain evidence="2 4">I ESC-2004</strain>
    </source>
</reference>
<dbReference type="Proteomes" id="UP000014760">
    <property type="component" value="Unassembled WGS sequence"/>
</dbReference>
<feature type="non-terminal residue" evidence="2">
    <location>
        <position position="160"/>
    </location>
</feature>
<dbReference type="HOGENOM" id="CLU_112729_0_0_1"/>
<dbReference type="GO" id="GO:0005634">
    <property type="term" value="C:nucleus"/>
    <property type="evidence" value="ECO:0007669"/>
    <property type="project" value="TreeGrafter"/>
</dbReference>
<proteinExistence type="predicted"/>
<dbReference type="OMA" id="EANGYCY"/>
<evidence type="ECO:0000259" key="1">
    <source>
        <dbReference type="Pfam" id="PF10264"/>
    </source>
</evidence>
<dbReference type="OrthoDB" id="10020110at2759"/>
<sequence length="160" mass="18110">GLVLFEDFVNENRLCHWNPHLEESIKSLKYAGCLHPSTLLVTGREIFLDTIKSAWSRRALRPPPQYSINSVGDVHGIMMEAIPQAHFTPLPEALCQIISDITRSACEDVNLLKRLNAGASLDAILDRLQESYRAMQQPSEHIVYETLGNLMKERKIFHTG</sequence>
<name>R7U7A9_CAPTE</name>
<feature type="non-terminal residue" evidence="2">
    <location>
        <position position="1"/>
    </location>
</feature>
<dbReference type="EMBL" id="AMQN01001645">
    <property type="status" value="NOT_ANNOTATED_CDS"/>
    <property type="molecule type" value="Genomic_DNA"/>
</dbReference>
<dbReference type="PANTHER" id="PTHR22437:SF0">
    <property type="entry name" value="FI21431P1"/>
    <property type="match status" value="1"/>
</dbReference>
<organism evidence="2">
    <name type="scientific">Capitella teleta</name>
    <name type="common">Polychaete worm</name>
    <dbReference type="NCBI Taxonomy" id="283909"/>
    <lineage>
        <taxon>Eukaryota</taxon>
        <taxon>Metazoa</taxon>
        <taxon>Spiralia</taxon>
        <taxon>Lophotrochozoa</taxon>
        <taxon>Annelida</taxon>
        <taxon>Polychaeta</taxon>
        <taxon>Sedentaria</taxon>
        <taxon>Scolecida</taxon>
        <taxon>Capitellidae</taxon>
        <taxon>Capitella</taxon>
    </lineage>
</organism>
<evidence type="ECO:0000313" key="3">
    <source>
        <dbReference type="EnsemblMetazoa" id="CapteP54960"/>
    </source>
</evidence>
<reference evidence="3" key="3">
    <citation type="submission" date="2015-06" db="UniProtKB">
        <authorList>
            <consortium name="EnsemblMetazoa"/>
        </authorList>
    </citation>
    <scope>IDENTIFICATION</scope>
</reference>
<dbReference type="AlphaFoldDB" id="R7U7A9"/>
<keyword evidence="4" id="KW-1185">Reference proteome</keyword>
<dbReference type="GO" id="GO:0000977">
    <property type="term" value="F:RNA polymerase II transcription regulatory region sequence-specific DNA binding"/>
    <property type="evidence" value="ECO:0007669"/>
    <property type="project" value="TreeGrafter"/>
</dbReference>
<gene>
    <name evidence="2" type="ORF">CAPTEDRAFT_54960</name>
</gene>
<dbReference type="STRING" id="283909.R7U7A9"/>
<dbReference type="EnsemblMetazoa" id="CapteT54960">
    <property type="protein sequence ID" value="CapteP54960"/>
    <property type="gene ID" value="CapteG54960"/>
</dbReference>